<evidence type="ECO:0000313" key="1">
    <source>
        <dbReference type="EMBL" id="MBP1904962.1"/>
    </source>
</evidence>
<proteinExistence type="predicted"/>
<comment type="caution">
    <text evidence="1">The sequence shown here is derived from an EMBL/GenBank/DDBJ whole genome shotgun (WGS) entry which is preliminary data.</text>
</comment>
<reference evidence="1 2" key="1">
    <citation type="submission" date="2021-03" db="EMBL/GenBank/DDBJ databases">
        <title>Genomic Encyclopedia of Type Strains, Phase IV (KMG-IV): sequencing the most valuable type-strain genomes for metagenomic binning, comparative biology and taxonomic classification.</title>
        <authorList>
            <person name="Goeker M."/>
        </authorList>
    </citation>
    <scope>NUCLEOTIDE SEQUENCE [LARGE SCALE GENOMIC DNA]</scope>
    <source>
        <strain evidence="1 2">DSM 14349</strain>
    </source>
</reference>
<dbReference type="RefSeq" id="WP_144878126.1">
    <property type="nucleotide sequence ID" value="NZ_JAGGKG010000006.1"/>
</dbReference>
<keyword evidence="2" id="KW-1185">Reference proteome</keyword>
<organism evidence="1 2">
    <name type="scientific">Paenibacillus turicensis</name>
    <dbReference type="NCBI Taxonomy" id="160487"/>
    <lineage>
        <taxon>Bacteria</taxon>
        <taxon>Bacillati</taxon>
        <taxon>Bacillota</taxon>
        <taxon>Bacilli</taxon>
        <taxon>Bacillales</taxon>
        <taxon>Paenibacillaceae</taxon>
        <taxon>Paenibacillus</taxon>
    </lineage>
</organism>
<sequence length="418" mass="49291">MRLPVEDWLVSQNVSIDARDLLEEAIVCYKASAYRASLLLSYLSFQTILKDRVLNSSKPDDYPDSLWRKNLKELDEDEIWDTTVFEITKKAEGPVLFPLTEDLRQQLAFWRNRRNDCAHAKSNLIKAPHVESFWYFIQSNLPKFKVKGGKSSVLAKIKVHFTRSLTPVEADPDPILQEIPLAMPEREYRSFLDDVKEALYGGYPIEIFDDEQKLVFWHRMFRLQENFVVQLLQFMKANMKLFRAVLRYEPSIVRFCRNDPELIRSLWYAPGEDTNPRVVTALLRQQLVPVAQVEECVKRLIQCQAILDPAELSEEEELKYLLENNFVELFRIYAFREGSISLFDWANHHKKRTVIWYLEKYGFDKDVVTALYSAFSPEHHPWHLREAIRVLFTSKPEIREQYIDACREFEALTADRLL</sequence>
<dbReference type="EMBL" id="JAGGKG010000006">
    <property type="protein sequence ID" value="MBP1904962.1"/>
    <property type="molecule type" value="Genomic_DNA"/>
</dbReference>
<evidence type="ECO:0000313" key="2">
    <source>
        <dbReference type="Proteomes" id="UP001519272"/>
    </source>
</evidence>
<protein>
    <submittedName>
        <fullName evidence="1">Uncharacterized protein</fullName>
    </submittedName>
</protein>
<name>A0ABS4FQV9_9BACL</name>
<dbReference type="Proteomes" id="UP001519272">
    <property type="component" value="Unassembled WGS sequence"/>
</dbReference>
<gene>
    <name evidence="1" type="ORF">J2Z32_001587</name>
</gene>
<accession>A0ABS4FQV9</accession>